<organism evidence="9">
    <name type="scientific">uncultured Chloroflexota bacterium</name>
    <dbReference type="NCBI Taxonomy" id="166587"/>
    <lineage>
        <taxon>Bacteria</taxon>
        <taxon>Bacillati</taxon>
        <taxon>Chloroflexota</taxon>
        <taxon>environmental samples</taxon>
    </lineage>
</organism>
<evidence type="ECO:0000256" key="3">
    <source>
        <dbReference type="ARBA" id="ARBA00022553"/>
    </source>
</evidence>
<feature type="domain" description="PAC" evidence="8">
    <location>
        <begin position="143"/>
        <end position="195"/>
    </location>
</feature>
<dbReference type="NCBIfam" id="TIGR00229">
    <property type="entry name" value="sensory_box"/>
    <property type="match status" value="1"/>
</dbReference>
<dbReference type="PROSITE" id="PS50113">
    <property type="entry name" value="PAC"/>
    <property type="match status" value="1"/>
</dbReference>
<gene>
    <name evidence="9" type="ORF">AVDCRST_MAG77-4254</name>
</gene>
<dbReference type="PANTHER" id="PTHR43304:SF1">
    <property type="entry name" value="PAC DOMAIN-CONTAINING PROTEIN"/>
    <property type="match status" value="1"/>
</dbReference>
<sequence length="298" mass="32379">MTTTISLYEQGASTLPAGPMLVTPLPAEEAALVDSDVPEAAAPALSPSTQFASPEALLRAQPLSALLDALPGTLYRAANAGFPDAIGPWRIIYVSGQCAALTGFRPDELVDDRVALYHDLIDSRDRARVLEELRSALHAGQPLRTSYRLRDRSGDRRWVWEQARGVYDAAGRVVGVDGFLADVTERRAQEQAREVESREAGVRLTARTFEHELRNRLAVTAGYAELLERTPQLPENARRRASLAASAAHDAARIIHDLIEAAFNGEIDWGTPHGTTLDVGSVRDEHVRGETSPPAPLP</sequence>
<keyword evidence="4" id="KW-0808">Transferase</keyword>
<accession>A0A6J4JRE2</accession>
<dbReference type="InterPro" id="IPR000700">
    <property type="entry name" value="PAS-assoc_C"/>
</dbReference>
<dbReference type="Pfam" id="PF00512">
    <property type="entry name" value="HisKA"/>
    <property type="match status" value="1"/>
</dbReference>
<evidence type="ECO:0000256" key="6">
    <source>
        <dbReference type="SAM" id="MobiDB-lite"/>
    </source>
</evidence>
<dbReference type="EMBL" id="CADCTC010000225">
    <property type="protein sequence ID" value="CAA9285622.1"/>
    <property type="molecule type" value="Genomic_DNA"/>
</dbReference>
<evidence type="ECO:0000259" key="8">
    <source>
        <dbReference type="PROSITE" id="PS50113"/>
    </source>
</evidence>
<dbReference type="InterPro" id="IPR000014">
    <property type="entry name" value="PAS"/>
</dbReference>
<keyword evidence="5" id="KW-0418">Kinase</keyword>
<feature type="domain" description="PAS" evidence="7">
    <location>
        <begin position="59"/>
        <end position="140"/>
    </location>
</feature>
<dbReference type="EC" id="2.7.13.3" evidence="2"/>
<dbReference type="Gene3D" id="1.10.287.130">
    <property type="match status" value="1"/>
</dbReference>
<evidence type="ECO:0000256" key="2">
    <source>
        <dbReference type="ARBA" id="ARBA00012438"/>
    </source>
</evidence>
<dbReference type="InterPro" id="IPR036097">
    <property type="entry name" value="HisK_dim/P_sf"/>
</dbReference>
<evidence type="ECO:0000259" key="7">
    <source>
        <dbReference type="PROSITE" id="PS50112"/>
    </source>
</evidence>
<dbReference type="SUPFAM" id="SSF47384">
    <property type="entry name" value="Homodimeric domain of signal transducing histidine kinase"/>
    <property type="match status" value="1"/>
</dbReference>
<evidence type="ECO:0000256" key="1">
    <source>
        <dbReference type="ARBA" id="ARBA00000085"/>
    </source>
</evidence>
<dbReference type="Gene3D" id="3.30.450.20">
    <property type="entry name" value="PAS domain"/>
    <property type="match status" value="1"/>
</dbReference>
<dbReference type="AlphaFoldDB" id="A0A6J4JRE2"/>
<keyword evidence="3" id="KW-0597">Phosphoprotein</keyword>
<dbReference type="CDD" id="cd00130">
    <property type="entry name" value="PAS"/>
    <property type="match status" value="1"/>
</dbReference>
<dbReference type="InterPro" id="IPR001610">
    <property type="entry name" value="PAC"/>
</dbReference>
<dbReference type="PANTHER" id="PTHR43304">
    <property type="entry name" value="PHYTOCHROME-LIKE PROTEIN CPH1"/>
    <property type="match status" value="1"/>
</dbReference>
<feature type="region of interest" description="Disordered" evidence="6">
    <location>
        <begin position="275"/>
        <end position="298"/>
    </location>
</feature>
<dbReference type="InterPro" id="IPR035965">
    <property type="entry name" value="PAS-like_dom_sf"/>
</dbReference>
<dbReference type="Pfam" id="PF08447">
    <property type="entry name" value="PAS_3"/>
    <property type="match status" value="1"/>
</dbReference>
<dbReference type="GO" id="GO:0000155">
    <property type="term" value="F:phosphorelay sensor kinase activity"/>
    <property type="evidence" value="ECO:0007669"/>
    <property type="project" value="InterPro"/>
</dbReference>
<name>A0A6J4JRE2_9CHLR</name>
<dbReference type="SMART" id="SM00086">
    <property type="entry name" value="PAC"/>
    <property type="match status" value="1"/>
</dbReference>
<dbReference type="InterPro" id="IPR003661">
    <property type="entry name" value="HisK_dim/P_dom"/>
</dbReference>
<dbReference type="InterPro" id="IPR052162">
    <property type="entry name" value="Sensor_kinase/Photoreceptor"/>
</dbReference>
<proteinExistence type="predicted"/>
<dbReference type="SUPFAM" id="SSF55785">
    <property type="entry name" value="PYP-like sensor domain (PAS domain)"/>
    <property type="match status" value="1"/>
</dbReference>
<evidence type="ECO:0000256" key="4">
    <source>
        <dbReference type="ARBA" id="ARBA00022679"/>
    </source>
</evidence>
<evidence type="ECO:0000313" key="9">
    <source>
        <dbReference type="EMBL" id="CAA9285622.1"/>
    </source>
</evidence>
<dbReference type="InterPro" id="IPR013655">
    <property type="entry name" value="PAS_fold_3"/>
</dbReference>
<comment type="catalytic activity">
    <reaction evidence="1">
        <text>ATP + protein L-histidine = ADP + protein N-phospho-L-histidine.</text>
        <dbReference type="EC" id="2.7.13.3"/>
    </reaction>
</comment>
<protein>
    <recommendedName>
        <fullName evidence="2">histidine kinase</fullName>
        <ecNumber evidence="2">2.7.13.3</ecNumber>
    </recommendedName>
</protein>
<dbReference type="PROSITE" id="PS50112">
    <property type="entry name" value="PAS"/>
    <property type="match status" value="1"/>
</dbReference>
<evidence type="ECO:0000256" key="5">
    <source>
        <dbReference type="ARBA" id="ARBA00022777"/>
    </source>
</evidence>
<reference evidence="9" key="1">
    <citation type="submission" date="2020-02" db="EMBL/GenBank/DDBJ databases">
        <authorList>
            <person name="Meier V. D."/>
        </authorList>
    </citation>
    <scope>NUCLEOTIDE SEQUENCE</scope>
    <source>
        <strain evidence="9">AVDCRST_MAG77</strain>
    </source>
</reference>